<dbReference type="AlphaFoldDB" id="F3L575"/>
<dbReference type="RefSeq" id="WP_009576999.1">
    <property type="nucleotide sequence ID" value="NZ_AEIG01000098.1"/>
</dbReference>
<evidence type="ECO:0000313" key="2">
    <source>
        <dbReference type="Proteomes" id="UP000005615"/>
    </source>
</evidence>
<dbReference type="Proteomes" id="UP000005615">
    <property type="component" value="Unassembled WGS sequence"/>
</dbReference>
<dbReference type="InterPro" id="IPR022134">
    <property type="entry name" value="DUF3667"/>
</dbReference>
<name>F3L575_9GAMM</name>
<dbReference type="OrthoDB" id="9111327at2"/>
<organism evidence="1 2">
    <name type="scientific">Aequoribacter fuscus</name>
    <dbReference type="NCBI Taxonomy" id="2518989"/>
    <lineage>
        <taxon>Bacteria</taxon>
        <taxon>Pseudomonadati</taxon>
        <taxon>Pseudomonadota</taxon>
        <taxon>Gammaproteobacteria</taxon>
        <taxon>Cellvibrionales</taxon>
        <taxon>Halieaceae</taxon>
        <taxon>Aequoribacter</taxon>
    </lineage>
</organism>
<sequence length="282" mass="31903">MTQCQNCKAQLSGPYCAQCGQKHNPKIPPVLDFLGEFTEAFTHADSRLWRTLWLLLVRPGELPKRYFAGQRAQFLPPLRLYLLITIGFFLLLSIDARMGDANVDTPLIEVRAEEAADAVTEQRKPCDVQYSGPAKDYLLPKIQGACEQALNDNGQSLSQRFIANVPKGMFVLMPLFAATMMLWYWRPKRYFMEHLILQVSNHSAMFLVGSIVVSFEWVLPVVLHGPLELALVPYGLFYCVTSLRVYYQQSRALSWFKFGSLMIVYGLLLISVLVTTGIASII</sequence>
<protein>
    <submittedName>
        <fullName evidence="1">Uncharacterized protein</fullName>
    </submittedName>
</protein>
<dbReference type="STRING" id="2518989.IMCC3088_6"/>
<evidence type="ECO:0000313" key="1">
    <source>
        <dbReference type="EMBL" id="EGG28522.1"/>
    </source>
</evidence>
<proteinExistence type="predicted"/>
<gene>
    <name evidence="1" type="ORF">IMCC3088_6</name>
</gene>
<dbReference type="Pfam" id="PF12412">
    <property type="entry name" value="DUF3667"/>
    <property type="match status" value="1"/>
</dbReference>
<dbReference type="EMBL" id="AEIG01000098">
    <property type="protein sequence ID" value="EGG28522.1"/>
    <property type="molecule type" value="Genomic_DNA"/>
</dbReference>
<reference evidence="1 2" key="1">
    <citation type="journal article" date="2011" name="J. Bacteriol.">
        <title>Genome sequence of strain IMCC3088, a proteorhodopsin-containing marine bacterium belonging to the OM60/NOR5 clade.</title>
        <authorList>
            <person name="Jang Y."/>
            <person name="Oh H.M."/>
            <person name="Kang I."/>
            <person name="Lee K."/>
            <person name="Yang S.J."/>
            <person name="Cho J.C."/>
        </authorList>
    </citation>
    <scope>NUCLEOTIDE SEQUENCE [LARGE SCALE GENOMIC DNA]</scope>
    <source>
        <strain evidence="1 2">IMCC3088</strain>
    </source>
</reference>
<accession>F3L575</accession>
<dbReference type="eggNOG" id="COG1566">
    <property type="taxonomic scope" value="Bacteria"/>
</dbReference>
<comment type="caution">
    <text evidence="1">The sequence shown here is derived from an EMBL/GenBank/DDBJ whole genome shotgun (WGS) entry which is preliminary data.</text>
</comment>
<keyword evidence="2" id="KW-1185">Reference proteome</keyword>